<comment type="similarity">
    <text evidence="1">Belongs to the methyltransferase superfamily.</text>
</comment>
<dbReference type="AlphaFoldDB" id="A0ABD3QHN7"/>
<evidence type="ECO:0000313" key="6">
    <source>
        <dbReference type="Proteomes" id="UP001516023"/>
    </source>
</evidence>
<evidence type="ECO:0000256" key="2">
    <source>
        <dbReference type="ARBA" id="ARBA00022603"/>
    </source>
</evidence>
<reference evidence="5 6" key="1">
    <citation type="journal article" date="2020" name="G3 (Bethesda)">
        <title>Improved Reference Genome for Cyclotella cryptica CCMP332, a Model for Cell Wall Morphogenesis, Salinity Adaptation, and Lipid Production in Diatoms (Bacillariophyta).</title>
        <authorList>
            <person name="Roberts W.R."/>
            <person name="Downey K.M."/>
            <person name="Ruck E.C."/>
            <person name="Traller J.C."/>
            <person name="Alverson A.J."/>
        </authorList>
    </citation>
    <scope>NUCLEOTIDE SEQUENCE [LARGE SCALE GENOMIC DNA]</scope>
    <source>
        <strain evidence="5 6">CCMP332</strain>
    </source>
</reference>
<keyword evidence="3" id="KW-0808">Transferase</keyword>
<evidence type="ECO:0000256" key="1">
    <source>
        <dbReference type="ARBA" id="ARBA00008361"/>
    </source>
</evidence>
<comment type="caution">
    <text evidence="5">The sequence shown here is derived from an EMBL/GenBank/DDBJ whole genome shotgun (WGS) entry which is preliminary data.</text>
</comment>
<dbReference type="GO" id="GO:0008168">
    <property type="term" value="F:methyltransferase activity"/>
    <property type="evidence" value="ECO:0007669"/>
    <property type="project" value="UniProtKB-KW"/>
</dbReference>
<sequence length="326" mass="37445">MSFVTRNFFDKIQNSTTFTKWRLPSPPYYDPNYWDRVYKDLTPDDCIEWGGFDLNGLLKFRFERVTLDEHHGSDVGTQETDSEKESTFAKWMGIQQHSSPEEASQRYLERRTNNEKCNDTILLLGCGNSKMGEQLLVHGFQGPFLHLDVSSKVIQCMTQRYETYLKQAAVQRMEFIVDDAATGLTSLEPESVGGGVIDKGLLDALHCSLRNIHAEDTSNDDGDPIQNIVASVHRVLQPSRPFVFFSRSSPEYMLRRAFGKGNDARNRRKLWTDISVIKLTDLNVMLYRFIKAENHASKQRGMDDGNTVNSRVTTRGFRLKNKQRKK</sequence>
<accession>A0ABD3QHN7</accession>
<gene>
    <name evidence="5" type="ORF">HJC23_009869</name>
</gene>
<evidence type="ECO:0000256" key="4">
    <source>
        <dbReference type="SAM" id="MobiDB-lite"/>
    </source>
</evidence>
<dbReference type="SUPFAM" id="SSF53335">
    <property type="entry name" value="S-adenosyl-L-methionine-dependent methyltransferases"/>
    <property type="match status" value="1"/>
</dbReference>
<evidence type="ECO:0000256" key="3">
    <source>
        <dbReference type="ARBA" id="ARBA00022679"/>
    </source>
</evidence>
<dbReference type="Gene3D" id="3.40.50.150">
    <property type="entry name" value="Vaccinia Virus protein VP39"/>
    <property type="match status" value="1"/>
</dbReference>
<dbReference type="GO" id="GO:0032259">
    <property type="term" value="P:methylation"/>
    <property type="evidence" value="ECO:0007669"/>
    <property type="project" value="UniProtKB-KW"/>
</dbReference>
<name>A0ABD3QHN7_9STRA</name>
<evidence type="ECO:0000313" key="5">
    <source>
        <dbReference type="EMBL" id="KAL3797505.1"/>
    </source>
</evidence>
<feature type="compositionally biased region" description="Basic residues" evidence="4">
    <location>
        <begin position="317"/>
        <end position="326"/>
    </location>
</feature>
<dbReference type="Proteomes" id="UP001516023">
    <property type="component" value="Unassembled WGS sequence"/>
</dbReference>
<dbReference type="PANTHER" id="PTHR12176:SF80">
    <property type="entry name" value="EEF1A LYSINE METHYLTRANSFERASE 4"/>
    <property type="match status" value="1"/>
</dbReference>
<feature type="region of interest" description="Disordered" evidence="4">
    <location>
        <begin position="298"/>
        <end position="326"/>
    </location>
</feature>
<keyword evidence="2" id="KW-0489">Methyltransferase</keyword>
<organism evidence="5 6">
    <name type="scientific">Cyclotella cryptica</name>
    <dbReference type="NCBI Taxonomy" id="29204"/>
    <lineage>
        <taxon>Eukaryota</taxon>
        <taxon>Sar</taxon>
        <taxon>Stramenopiles</taxon>
        <taxon>Ochrophyta</taxon>
        <taxon>Bacillariophyta</taxon>
        <taxon>Coscinodiscophyceae</taxon>
        <taxon>Thalassiosirophycidae</taxon>
        <taxon>Stephanodiscales</taxon>
        <taxon>Stephanodiscaceae</taxon>
        <taxon>Cyclotella</taxon>
    </lineage>
</organism>
<dbReference type="InterPro" id="IPR029063">
    <property type="entry name" value="SAM-dependent_MTases_sf"/>
</dbReference>
<dbReference type="EMBL" id="JABMIG020000054">
    <property type="protein sequence ID" value="KAL3797505.1"/>
    <property type="molecule type" value="Genomic_DNA"/>
</dbReference>
<dbReference type="PANTHER" id="PTHR12176">
    <property type="entry name" value="SAM-DEPENDENT METHYLTRANSFERASE SUPERFAMILY PROTEIN"/>
    <property type="match status" value="1"/>
</dbReference>
<dbReference type="InterPro" id="IPR051419">
    <property type="entry name" value="Lys/N-term_MeTrsfase_sf"/>
</dbReference>
<proteinExistence type="inferred from homology"/>
<keyword evidence="6" id="KW-1185">Reference proteome</keyword>
<protein>
    <recommendedName>
        <fullName evidence="7">Methyltransferase domain-containing protein</fullName>
    </recommendedName>
</protein>
<evidence type="ECO:0008006" key="7">
    <source>
        <dbReference type="Google" id="ProtNLM"/>
    </source>
</evidence>